<keyword evidence="4" id="KW-0548">Nucleotidyltransferase</keyword>
<evidence type="ECO:0000256" key="6">
    <source>
        <dbReference type="ARBA" id="ARBA00022857"/>
    </source>
</evidence>
<evidence type="ECO:0000256" key="1">
    <source>
        <dbReference type="ARBA" id="ARBA00009558"/>
    </source>
</evidence>
<dbReference type="Gene3D" id="3.90.176.10">
    <property type="entry name" value="Toxin ADP-ribosyltransferase, Chain A, domain 1"/>
    <property type="match status" value="1"/>
</dbReference>
<dbReference type="GO" id="GO:0106274">
    <property type="term" value="F:NAD+-protein-arginine ADP-ribosyltransferase activity"/>
    <property type="evidence" value="ECO:0007669"/>
    <property type="project" value="UniProtKB-EC"/>
</dbReference>
<evidence type="ECO:0000256" key="7">
    <source>
        <dbReference type="ARBA" id="ARBA00023027"/>
    </source>
</evidence>
<reference evidence="11" key="3">
    <citation type="submission" date="2025-09" db="UniProtKB">
        <authorList>
            <consortium name="Ensembl"/>
        </authorList>
    </citation>
    <scope>IDENTIFICATION</scope>
    <source>
        <strain evidence="11">Glennie</strain>
    </source>
</reference>
<dbReference type="GeneTree" id="ENSGT01030000234601"/>
<dbReference type="PRINTS" id="PR00970">
    <property type="entry name" value="RIBTRNSFRASE"/>
</dbReference>
<proteinExistence type="inferred from homology"/>
<dbReference type="Pfam" id="PF01129">
    <property type="entry name" value="ART"/>
    <property type="match status" value="1"/>
</dbReference>
<dbReference type="InParanoid" id="A0A6I8NHS6"/>
<sequence length="326" mass="35939">MGAKPMTAAEQPWLPLLLLTATVTQTLQAANPFLPRVTTLDMAPASFDDQYIGCARDMEHELAALNQTEFAASRTYAEAWEAASARWREHLSGGGGRPPWPPGFRDEHAVAVLAYTANGPLHREFNAAVREAGRSRAYYLRYFPFKTLHFLLTQALALLGARQNPQCRRVYRGVAGVRFRTGAEPGGAVRFGHFASSSLHEEAALQFGQDSFFSIRTCHGADIRAFSFFPGEEEVLIPPYERFRVVNASTGPHGLNHIHLQSLDKTSTYNCEYIKDKRCTSWRCRLNDSGKGSPVLSSPDLITPTPPASLLSDEVSSLTGLLSRLA</sequence>
<dbReference type="PROSITE" id="PS51996">
    <property type="entry name" value="TR_MART"/>
    <property type="match status" value="1"/>
</dbReference>
<dbReference type="PANTHER" id="PTHR10339:SF19">
    <property type="entry name" value="GPI-LINKED NAD(P)(+)--ARGININE ADP-RIBOSYLTRANSFERASE 1"/>
    <property type="match status" value="1"/>
</dbReference>
<keyword evidence="3 10" id="KW-0808">Transferase</keyword>
<protein>
    <recommendedName>
        <fullName evidence="10">NAD(P)(+)--arginine ADP-ribosyltransferase</fullName>
        <ecNumber evidence="10">2.4.2.31</ecNumber>
    </recommendedName>
    <alternativeName>
        <fullName evidence="10">Mono(ADP-ribosyl)transferase</fullName>
    </alternativeName>
</protein>
<evidence type="ECO:0000256" key="5">
    <source>
        <dbReference type="ARBA" id="ARBA00022729"/>
    </source>
</evidence>
<dbReference type="InterPro" id="IPR050999">
    <property type="entry name" value="ADP-ribosyltransferase_ARG"/>
</dbReference>
<dbReference type="Bgee" id="ENSOANG00000010012">
    <property type="expression patterns" value="Expressed in heart"/>
</dbReference>
<keyword evidence="12" id="KW-1185">Reference proteome</keyword>
<comment type="catalytic activity">
    <reaction evidence="9 10">
        <text>L-arginyl-[protein] + NAD(+) = N(omega)-(ADP-D-ribosyl)-L-arginyl-[protein] + nicotinamide + H(+)</text>
        <dbReference type="Rhea" id="RHEA:19149"/>
        <dbReference type="Rhea" id="RHEA-COMP:10532"/>
        <dbReference type="Rhea" id="RHEA-COMP:15087"/>
        <dbReference type="ChEBI" id="CHEBI:15378"/>
        <dbReference type="ChEBI" id="CHEBI:17154"/>
        <dbReference type="ChEBI" id="CHEBI:29965"/>
        <dbReference type="ChEBI" id="CHEBI:57540"/>
        <dbReference type="ChEBI" id="CHEBI:142554"/>
        <dbReference type="EC" id="2.4.2.31"/>
    </reaction>
</comment>
<accession>A0A6I8NHS6</accession>
<evidence type="ECO:0000313" key="11">
    <source>
        <dbReference type="Ensembl" id="ENSOANP00000040234.1"/>
    </source>
</evidence>
<evidence type="ECO:0000256" key="4">
    <source>
        <dbReference type="ARBA" id="ARBA00022695"/>
    </source>
</evidence>
<reference evidence="11" key="2">
    <citation type="submission" date="2025-08" db="UniProtKB">
        <authorList>
            <consortium name="Ensembl"/>
        </authorList>
    </citation>
    <scope>IDENTIFICATION</scope>
    <source>
        <strain evidence="11">Glennie</strain>
    </source>
</reference>
<feature type="chain" id="PRO_5026370375" description="NAD(P)(+)--arginine ADP-ribosyltransferase" evidence="10">
    <location>
        <begin position="30"/>
        <end position="326"/>
    </location>
</feature>
<name>A0A6I8NHS6_ORNAN</name>
<keyword evidence="6 10" id="KW-0521">NADP</keyword>
<dbReference type="FunCoup" id="A0A6I8NHS6">
    <property type="interactions" value="400"/>
</dbReference>
<dbReference type="AlphaFoldDB" id="A0A6I8NHS6"/>
<evidence type="ECO:0000256" key="8">
    <source>
        <dbReference type="ARBA" id="ARBA00023157"/>
    </source>
</evidence>
<dbReference type="SUPFAM" id="SSF56399">
    <property type="entry name" value="ADP-ribosylation"/>
    <property type="match status" value="1"/>
</dbReference>
<dbReference type="Ensembl" id="ENSOANT00000062812.1">
    <property type="protein sequence ID" value="ENSOANP00000040234.1"/>
    <property type="gene ID" value="ENSOANG00000010012.3"/>
</dbReference>
<keyword evidence="7 10" id="KW-0520">NAD</keyword>
<dbReference type="PANTHER" id="PTHR10339">
    <property type="entry name" value="ADP-RIBOSYLTRANSFERASE"/>
    <property type="match status" value="1"/>
</dbReference>
<keyword evidence="2 10" id="KW-0328">Glycosyltransferase</keyword>
<dbReference type="PROSITE" id="PS01291">
    <property type="entry name" value="ART"/>
    <property type="match status" value="1"/>
</dbReference>
<feature type="signal peptide" evidence="10">
    <location>
        <begin position="1"/>
        <end position="29"/>
    </location>
</feature>
<dbReference type="GO" id="GO:0016779">
    <property type="term" value="F:nucleotidyltransferase activity"/>
    <property type="evidence" value="ECO:0007669"/>
    <property type="project" value="UniProtKB-KW"/>
</dbReference>
<evidence type="ECO:0000313" key="12">
    <source>
        <dbReference type="Proteomes" id="UP000002279"/>
    </source>
</evidence>
<gene>
    <name evidence="11" type="primary">ART1</name>
</gene>
<dbReference type="EC" id="2.4.2.31" evidence="10"/>
<comment type="similarity">
    <text evidence="1 10">Belongs to the Arg-specific ADP-ribosyltransferase family.</text>
</comment>
<dbReference type="FunFam" id="3.90.176.10:FF:000001">
    <property type="entry name" value="NAD(P)(+)--arginine ADP-ribosyltransferase"/>
    <property type="match status" value="1"/>
</dbReference>
<dbReference type="InterPro" id="IPR000768">
    <property type="entry name" value="ART"/>
</dbReference>
<evidence type="ECO:0000256" key="10">
    <source>
        <dbReference type="RuleBase" id="RU361228"/>
    </source>
</evidence>
<reference evidence="11 12" key="1">
    <citation type="journal article" date="2008" name="Nature">
        <title>Genome analysis of the platypus reveals unique signatures of evolution.</title>
        <authorList>
            <person name="Warren W.C."/>
            <person name="Hillier L.W."/>
            <person name="Marshall Graves J.A."/>
            <person name="Birney E."/>
            <person name="Ponting C.P."/>
            <person name="Grutzner F."/>
            <person name="Belov K."/>
            <person name="Miller W."/>
            <person name="Clarke L."/>
            <person name="Chinwalla A.T."/>
            <person name="Yang S.P."/>
            <person name="Heger A."/>
            <person name="Locke D.P."/>
            <person name="Miethke P."/>
            <person name="Waters P.D."/>
            <person name="Veyrunes F."/>
            <person name="Fulton L."/>
            <person name="Fulton B."/>
            <person name="Graves T."/>
            <person name="Wallis J."/>
            <person name="Puente X.S."/>
            <person name="Lopez-Otin C."/>
            <person name="Ordonez G.R."/>
            <person name="Eichler E.E."/>
            <person name="Chen L."/>
            <person name="Cheng Z."/>
            <person name="Deakin J.E."/>
            <person name="Alsop A."/>
            <person name="Thompson K."/>
            <person name="Kirby P."/>
            <person name="Papenfuss A.T."/>
            <person name="Wakefield M.J."/>
            <person name="Olender T."/>
            <person name="Lancet D."/>
            <person name="Huttley G.A."/>
            <person name="Smit A.F."/>
            <person name="Pask A."/>
            <person name="Temple-Smith P."/>
            <person name="Batzer M.A."/>
            <person name="Walker J.A."/>
            <person name="Konkel M.K."/>
            <person name="Harris R.S."/>
            <person name="Whittington C.M."/>
            <person name="Wong E.S."/>
            <person name="Gemmell N.J."/>
            <person name="Buschiazzo E."/>
            <person name="Vargas Jentzsch I.M."/>
            <person name="Merkel A."/>
            <person name="Schmitz J."/>
            <person name="Zemann A."/>
            <person name="Churakov G."/>
            <person name="Kriegs J.O."/>
            <person name="Brosius J."/>
            <person name="Murchison E.P."/>
            <person name="Sachidanandam R."/>
            <person name="Smith C."/>
            <person name="Hannon G.J."/>
            <person name="Tsend-Ayush E."/>
            <person name="McMillan D."/>
            <person name="Attenborough R."/>
            <person name="Rens W."/>
            <person name="Ferguson-Smith M."/>
            <person name="Lefevre C.M."/>
            <person name="Sharp J.A."/>
            <person name="Nicholas K.R."/>
            <person name="Ray D.A."/>
            <person name="Kube M."/>
            <person name="Reinhardt R."/>
            <person name="Pringle T.H."/>
            <person name="Taylor J."/>
            <person name="Jones R.C."/>
            <person name="Nixon B."/>
            <person name="Dacheux J.L."/>
            <person name="Niwa H."/>
            <person name="Sekita Y."/>
            <person name="Huang X."/>
            <person name="Stark A."/>
            <person name="Kheradpour P."/>
            <person name="Kellis M."/>
            <person name="Flicek P."/>
            <person name="Chen Y."/>
            <person name="Webber C."/>
            <person name="Hardison R."/>
            <person name="Nelson J."/>
            <person name="Hallsworth-Pepin K."/>
            <person name="Delehaunty K."/>
            <person name="Markovic C."/>
            <person name="Minx P."/>
            <person name="Feng Y."/>
            <person name="Kremitzki C."/>
            <person name="Mitreva M."/>
            <person name="Glasscock J."/>
            <person name="Wylie T."/>
            <person name="Wohldmann P."/>
            <person name="Thiru P."/>
            <person name="Nhan M.N."/>
            <person name="Pohl C.S."/>
            <person name="Smith S.M."/>
            <person name="Hou S."/>
            <person name="Nefedov M."/>
            <person name="de Jong P.J."/>
            <person name="Renfree M.B."/>
            <person name="Mardis E.R."/>
            <person name="Wilson R.K."/>
        </authorList>
    </citation>
    <scope>NUCLEOTIDE SEQUENCE [LARGE SCALE GENOMIC DNA]</scope>
    <source>
        <strain evidence="11 12">Glennie</strain>
    </source>
</reference>
<keyword evidence="5 10" id="KW-0732">Signal</keyword>
<evidence type="ECO:0000256" key="2">
    <source>
        <dbReference type="ARBA" id="ARBA00022676"/>
    </source>
</evidence>
<organism evidence="11 12">
    <name type="scientific">Ornithorhynchus anatinus</name>
    <name type="common">Duckbill platypus</name>
    <dbReference type="NCBI Taxonomy" id="9258"/>
    <lineage>
        <taxon>Eukaryota</taxon>
        <taxon>Metazoa</taxon>
        <taxon>Chordata</taxon>
        <taxon>Craniata</taxon>
        <taxon>Vertebrata</taxon>
        <taxon>Euteleostomi</taxon>
        <taxon>Mammalia</taxon>
        <taxon>Monotremata</taxon>
        <taxon>Ornithorhynchidae</taxon>
        <taxon>Ornithorhynchus</taxon>
    </lineage>
</organism>
<dbReference type="GO" id="GO:0003950">
    <property type="term" value="F:NAD+ poly-ADP-ribosyltransferase activity"/>
    <property type="evidence" value="ECO:0000318"/>
    <property type="project" value="GO_Central"/>
</dbReference>
<evidence type="ECO:0000256" key="3">
    <source>
        <dbReference type="ARBA" id="ARBA00022679"/>
    </source>
</evidence>
<keyword evidence="8" id="KW-1015">Disulfide bond</keyword>
<dbReference type="Proteomes" id="UP000002279">
    <property type="component" value="Chromosome 2"/>
</dbReference>
<evidence type="ECO:0000256" key="9">
    <source>
        <dbReference type="ARBA" id="ARBA00047597"/>
    </source>
</evidence>